<dbReference type="Gene3D" id="6.10.140.730">
    <property type="match status" value="1"/>
</dbReference>
<dbReference type="Gene3D" id="2.40.420.20">
    <property type="match status" value="1"/>
</dbReference>
<feature type="domain" description="CusB-like barrel-sandwich hybrid" evidence="4">
    <location>
        <begin position="91"/>
        <end position="190"/>
    </location>
</feature>
<dbReference type="InterPro" id="IPR051909">
    <property type="entry name" value="MFP_Cation_Efflux"/>
</dbReference>
<dbReference type="Pfam" id="PF25919">
    <property type="entry name" value="BSH_CusB"/>
    <property type="match status" value="1"/>
</dbReference>
<organism evidence="5 6">
    <name type="scientific">Olivibacter jilunii</name>
    <dbReference type="NCBI Taxonomy" id="985016"/>
    <lineage>
        <taxon>Bacteria</taxon>
        <taxon>Pseudomonadati</taxon>
        <taxon>Bacteroidota</taxon>
        <taxon>Sphingobacteriia</taxon>
        <taxon>Sphingobacteriales</taxon>
        <taxon>Sphingobacteriaceae</taxon>
        <taxon>Olivibacter</taxon>
    </lineage>
</organism>
<dbReference type="InterPro" id="IPR058791">
    <property type="entry name" value="3HB_CusB"/>
</dbReference>
<keyword evidence="6" id="KW-1185">Reference proteome</keyword>
<evidence type="ECO:0000313" key="6">
    <source>
        <dbReference type="Proteomes" id="UP001597560"/>
    </source>
</evidence>
<evidence type="ECO:0000256" key="2">
    <source>
        <dbReference type="SAM" id="MobiDB-lite"/>
    </source>
</evidence>
<reference evidence="6" key="1">
    <citation type="journal article" date="2019" name="Int. J. Syst. Evol. Microbiol.">
        <title>The Global Catalogue of Microorganisms (GCM) 10K type strain sequencing project: providing services to taxonomists for standard genome sequencing and annotation.</title>
        <authorList>
            <consortium name="The Broad Institute Genomics Platform"/>
            <consortium name="The Broad Institute Genome Sequencing Center for Infectious Disease"/>
            <person name="Wu L."/>
            <person name="Ma J."/>
        </authorList>
    </citation>
    <scope>NUCLEOTIDE SEQUENCE [LARGE SCALE GENOMIC DNA]</scope>
    <source>
        <strain evidence="6">KCTC 23098</strain>
    </source>
</reference>
<evidence type="ECO:0000256" key="1">
    <source>
        <dbReference type="ARBA" id="ARBA00022448"/>
    </source>
</evidence>
<evidence type="ECO:0000313" key="5">
    <source>
        <dbReference type="EMBL" id="MFD2963955.1"/>
    </source>
</evidence>
<dbReference type="EMBL" id="JBHUPA010000012">
    <property type="protein sequence ID" value="MFD2963955.1"/>
    <property type="molecule type" value="Genomic_DNA"/>
</dbReference>
<evidence type="ECO:0000259" key="3">
    <source>
        <dbReference type="Pfam" id="PF25869"/>
    </source>
</evidence>
<accession>A0ABW6B7Q9</accession>
<keyword evidence="1" id="KW-0813">Transport</keyword>
<dbReference type="Proteomes" id="UP001597560">
    <property type="component" value="Unassembled WGS sequence"/>
</dbReference>
<gene>
    <name evidence="5" type="ORF">ACFS6J_19255</name>
</gene>
<protein>
    <submittedName>
        <fullName evidence="5">Efflux RND transporter periplasmic adaptor subunit</fullName>
    </submittedName>
</protein>
<dbReference type="InterPro" id="IPR058790">
    <property type="entry name" value="BSH_CusB"/>
</dbReference>
<feature type="region of interest" description="Disordered" evidence="2">
    <location>
        <begin position="205"/>
        <end position="233"/>
    </location>
</feature>
<dbReference type="PANTHER" id="PTHR30097:SF15">
    <property type="entry name" value="CATION EFFLUX SYSTEM PROTEIN CUSB"/>
    <property type="match status" value="1"/>
</dbReference>
<comment type="caution">
    <text evidence="5">The sequence shown here is derived from an EMBL/GenBank/DDBJ whole genome shotgun (WGS) entry which is preliminary data.</text>
</comment>
<dbReference type="PROSITE" id="PS51257">
    <property type="entry name" value="PROKAR_LIPOPROTEIN"/>
    <property type="match status" value="1"/>
</dbReference>
<proteinExistence type="predicted"/>
<dbReference type="RefSeq" id="WP_377612094.1">
    <property type="nucleotide sequence ID" value="NZ_JBHUPA010000012.1"/>
</dbReference>
<dbReference type="Pfam" id="PF25869">
    <property type="entry name" value="3HB_CusB"/>
    <property type="match status" value="1"/>
</dbReference>
<name>A0ABW6B7Q9_9SPHI</name>
<dbReference type="PANTHER" id="PTHR30097">
    <property type="entry name" value="CATION EFFLUX SYSTEM PROTEIN CUSB"/>
    <property type="match status" value="1"/>
</dbReference>
<sequence length="409" mass="45122">MRKNFINSSMVFFCLAALIVGCRHGKSDKVPDKGHDRHGESPIDTALQSLLKPVNERIKANISTITADSGIQVFMVEVPGKVTFDNRNNTSISARVGGRIEKLYIKYNYQPVRRGQLIMQIYSPELVSAQREILLLSESKDTNQQLYNKAINKLRFLGLTQQQINSILQTGRPNYKVSIYSPVDGYILEKGTTPAPVTAVVSTPGTEDGMGGMSGGDAMSQGSTNEPSTAKTTTSPIMLREGQYISVGQGLFNIYTNKDLIAEFSISPRLAPMVKLNAKILYNSTSNPAKSYFDKIELLEPTYRAGENFTLARVYGATTSLRAGELLRGKIPTTTTNGWWLPKQAVLKLGSRSIVFKKQGDVFVPTEVKSGVTVNEQVQILDNISHWSVAENAYYLVDSESFIITQKDS</sequence>
<feature type="domain" description="CusB-like three alpha-helical bundle" evidence="3">
    <location>
        <begin position="125"/>
        <end position="174"/>
    </location>
</feature>
<feature type="compositionally biased region" description="Polar residues" evidence="2">
    <location>
        <begin position="224"/>
        <end position="233"/>
    </location>
</feature>
<evidence type="ECO:0000259" key="4">
    <source>
        <dbReference type="Pfam" id="PF25919"/>
    </source>
</evidence>